<dbReference type="GO" id="GO:0030322">
    <property type="term" value="P:stabilization of membrane potential"/>
    <property type="evidence" value="ECO:0007669"/>
    <property type="project" value="TreeGrafter"/>
</dbReference>
<dbReference type="AlphaFoldDB" id="A0A183HJ61"/>
<dbReference type="PANTHER" id="PTHR11003">
    <property type="entry name" value="POTASSIUM CHANNEL, SUBFAMILY K"/>
    <property type="match status" value="1"/>
</dbReference>
<evidence type="ECO:0000256" key="1">
    <source>
        <dbReference type="ARBA" id="ARBA00004141"/>
    </source>
</evidence>
<keyword evidence="7" id="KW-0407">Ion channel</keyword>
<evidence type="ECO:0000256" key="5">
    <source>
        <dbReference type="ARBA" id="ARBA00023065"/>
    </source>
</evidence>
<keyword evidence="11" id="KW-1185">Reference proteome</keyword>
<keyword evidence="6 8" id="KW-0472">Membrane</keyword>
<keyword evidence="2" id="KW-0813">Transport</keyword>
<gene>
    <name evidence="10" type="ORF">OFLC_LOCUS7522</name>
</gene>
<evidence type="ECO:0000313" key="12">
    <source>
        <dbReference type="WBParaSite" id="OFLC_0000752201-mRNA-1"/>
    </source>
</evidence>
<dbReference type="Pfam" id="PF07885">
    <property type="entry name" value="Ion_trans_2"/>
    <property type="match status" value="1"/>
</dbReference>
<dbReference type="GO" id="GO:0005886">
    <property type="term" value="C:plasma membrane"/>
    <property type="evidence" value="ECO:0007669"/>
    <property type="project" value="TreeGrafter"/>
</dbReference>
<sequence length="183" mass="20818">MVKRHLSTSLYFTLISFTTIGFGDVLPSEPAYIAYIGVCLLIGLALVSTVINVIQQQIEALATGMDKSIDNEYKDALENAKYDERDFIRYSDNDKDNDDVNNDIATQEFPKKDEEPLISFDKILSKMPLKNHVLYKIMPEVSKKQIVKKVELRGKQRVKSTQTDTSLLETLVNFFFALLVCIN</sequence>
<dbReference type="EMBL" id="UZAJ01007911">
    <property type="protein sequence ID" value="VDO51367.1"/>
    <property type="molecule type" value="Genomic_DNA"/>
</dbReference>
<dbReference type="InterPro" id="IPR003280">
    <property type="entry name" value="2pore_dom_K_chnl"/>
</dbReference>
<evidence type="ECO:0000313" key="10">
    <source>
        <dbReference type="EMBL" id="VDO51367.1"/>
    </source>
</evidence>
<reference evidence="12" key="1">
    <citation type="submission" date="2016-06" db="UniProtKB">
        <authorList>
            <consortium name="WormBaseParasite"/>
        </authorList>
    </citation>
    <scope>IDENTIFICATION</scope>
</reference>
<evidence type="ECO:0000259" key="9">
    <source>
        <dbReference type="Pfam" id="PF07885"/>
    </source>
</evidence>
<reference evidence="10 11" key="2">
    <citation type="submission" date="2018-11" db="EMBL/GenBank/DDBJ databases">
        <authorList>
            <consortium name="Pathogen Informatics"/>
        </authorList>
    </citation>
    <scope>NUCLEOTIDE SEQUENCE [LARGE SCALE GENOMIC DNA]</scope>
</reference>
<dbReference type="Gene3D" id="1.10.287.70">
    <property type="match status" value="1"/>
</dbReference>
<evidence type="ECO:0000256" key="6">
    <source>
        <dbReference type="ARBA" id="ARBA00023136"/>
    </source>
</evidence>
<keyword evidence="4 8" id="KW-1133">Transmembrane helix</keyword>
<evidence type="ECO:0000256" key="3">
    <source>
        <dbReference type="ARBA" id="ARBA00022692"/>
    </source>
</evidence>
<organism evidence="12">
    <name type="scientific">Onchocerca flexuosa</name>
    <dbReference type="NCBI Taxonomy" id="387005"/>
    <lineage>
        <taxon>Eukaryota</taxon>
        <taxon>Metazoa</taxon>
        <taxon>Ecdysozoa</taxon>
        <taxon>Nematoda</taxon>
        <taxon>Chromadorea</taxon>
        <taxon>Rhabditida</taxon>
        <taxon>Spirurina</taxon>
        <taxon>Spiruromorpha</taxon>
        <taxon>Filarioidea</taxon>
        <taxon>Onchocercidae</taxon>
        <taxon>Onchocerca</taxon>
    </lineage>
</organism>
<protein>
    <submittedName>
        <fullName evidence="12">Ion_trans_2 domain-containing protein</fullName>
    </submittedName>
</protein>
<dbReference type="Proteomes" id="UP000267606">
    <property type="component" value="Unassembled WGS sequence"/>
</dbReference>
<comment type="subcellular location">
    <subcellularLocation>
        <location evidence="1">Membrane</location>
        <topology evidence="1">Multi-pass membrane protein</topology>
    </subcellularLocation>
</comment>
<dbReference type="WBParaSite" id="OFLC_0000752201-mRNA-1">
    <property type="protein sequence ID" value="OFLC_0000752201-mRNA-1"/>
    <property type="gene ID" value="OFLC_0000752201"/>
</dbReference>
<dbReference type="SUPFAM" id="SSF81324">
    <property type="entry name" value="Voltage-gated potassium channels"/>
    <property type="match status" value="1"/>
</dbReference>
<proteinExistence type="predicted"/>
<evidence type="ECO:0000313" key="11">
    <source>
        <dbReference type="Proteomes" id="UP000267606"/>
    </source>
</evidence>
<evidence type="ECO:0000256" key="8">
    <source>
        <dbReference type="SAM" id="Phobius"/>
    </source>
</evidence>
<evidence type="ECO:0000256" key="4">
    <source>
        <dbReference type="ARBA" id="ARBA00022989"/>
    </source>
</evidence>
<dbReference type="STRING" id="387005.A0A183HJ61"/>
<dbReference type="InterPro" id="IPR013099">
    <property type="entry name" value="K_chnl_dom"/>
</dbReference>
<evidence type="ECO:0000256" key="2">
    <source>
        <dbReference type="ARBA" id="ARBA00022448"/>
    </source>
</evidence>
<dbReference type="PANTHER" id="PTHR11003:SF345">
    <property type="entry name" value="TWIK FAMILY OF POTASSIUM CHANNELS PROTEIN 18"/>
    <property type="match status" value="1"/>
</dbReference>
<feature type="domain" description="Potassium channel" evidence="9">
    <location>
        <begin position="6"/>
        <end position="58"/>
    </location>
</feature>
<keyword evidence="5" id="KW-0406">Ion transport</keyword>
<name>A0A183HJ61_9BILA</name>
<dbReference type="GO" id="GO:0022841">
    <property type="term" value="F:potassium ion leak channel activity"/>
    <property type="evidence" value="ECO:0007669"/>
    <property type="project" value="TreeGrafter"/>
</dbReference>
<keyword evidence="3 8" id="KW-0812">Transmembrane</keyword>
<evidence type="ECO:0000256" key="7">
    <source>
        <dbReference type="ARBA" id="ARBA00023303"/>
    </source>
</evidence>
<dbReference type="GO" id="GO:0015271">
    <property type="term" value="F:outward rectifier potassium channel activity"/>
    <property type="evidence" value="ECO:0007669"/>
    <property type="project" value="TreeGrafter"/>
</dbReference>
<accession>A0A183HJ61</accession>
<feature type="transmembrane region" description="Helical" evidence="8">
    <location>
        <begin position="33"/>
        <end position="54"/>
    </location>
</feature>